<dbReference type="EMBL" id="JAGHKO010000024">
    <property type="protein sequence ID" value="MBO9205134.1"/>
    <property type="molecule type" value="Genomic_DNA"/>
</dbReference>
<comment type="caution">
    <text evidence="1">The sequence shown here is derived from an EMBL/GenBank/DDBJ whole genome shotgun (WGS) entry which is preliminary data.</text>
</comment>
<evidence type="ECO:0000313" key="2">
    <source>
        <dbReference type="Proteomes" id="UP000677244"/>
    </source>
</evidence>
<reference evidence="1 2" key="1">
    <citation type="submission" date="2021-03" db="EMBL/GenBank/DDBJ databases">
        <title>Assistant Professor.</title>
        <authorList>
            <person name="Huq M.A."/>
        </authorList>
    </citation>
    <scope>NUCLEOTIDE SEQUENCE [LARGE SCALE GENOMIC DNA]</scope>
    <source>
        <strain evidence="1 2">MAH-29</strain>
    </source>
</reference>
<evidence type="ECO:0000313" key="1">
    <source>
        <dbReference type="EMBL" id="MBO9205134.1"/>
    </source>
</evidence>
<keyword evidence="2" id="KW-1185">Reference proteome</keyword>
<sequence length="116" mass="13370">MNRNSVPEHVAQRFLGDYRLINLDRQPCNNCLVHLNSNYQYDIINNGITVGHGKWRIESAIDLPDYFLWIENGPGGVIWEHERKIDHININFLINTHSTPPPASPVLLLLPTWSCQ</sequence>
<accession>A0ABS3Z4R2</accession>
<name>A0ABS3Z4R2_9BACT</name>
<dbReference type="RefSeq" id="WP_209144411.1">
    <property type="nucleotide sequence ID" value="NZ_JAGHKO010000024.1"/>
</dbReference>
<dbReference type="Proteomes" id="UP000677244">
    <property type="component" value="Unassembled WGS sequence"/>
</dbReference>
<proteinExistence type="predicted"/>
<protein>
    <submittedName>
        <fullName evidence="1">Uncharacterized protein</fullName>
    </submittedName>
</protein>
<gene>
    <name evidence="1" type="ORF">J7I42_32910</name>
</gene>
<organism evidence="1 2">
    <name type="scientific">Niastella soli</name>
    <dbReference type="NCBI Taxonomy" id="2821487"/>
    <lineage>
        <taxon>Bacteria</taxon>
        <taxon>Pseudomonadati</taxon>
        <taxon>Bacteroidota</taxon>
        <taxon>Chitinophagia</taxon>
        <taxon>Chitinophagales</taxon>
        <taxon>Chitinophagaceae</taxon>
        <taxon>Niastella</taxon>
    </lineage>
</organism>